<dbReference type="PANTHER" id="PTHR30632">
    <property type="entry name" value="MOLYBDATE-BINDING PERIPLASMIC PROTEIN"/>
    <property type="match status" value="1"/>
</dbReference>
<proteinExistence type="inferred from homology"/>
<accession>A0A318S3Q5</accession>
<dbReference type="AlphaFoldDB" id="A0A318S3Q5"/>
<feature type="signal peptide" evidence="5">
    <location>
        <begin position="1"/>
        <end position="21"/>
    </location>
</feature>
<dbReference type="OrthoDB" id="9785015at2"/>
<feature type="binding site" evidence="4">
    <location>
        <position position="31"/>
    </location>
    <ligand>
        <name>molybdate</name>
        <dbReference type="ChEBI" id="CHEBI:36264"/>
    </ligand>
</feature>
<evidence type="ECO:0000313" key="6">
    <source>
        <dbReference type="EMBL" id="PYE49395.1"/>
    </source>
</evidence>
<dbReference type="GO" id="GO:0046872">
    <property type="term" value="F:metal ion binding"/>
    <property type="evidence" value="ECO:0007669"/>
    <property type="project" value="UniProtKB-KW"/>
</dbReference>
<dbReference type="Pfam" id="PF13531">
    <property type="entry name" value="SBP_bac_11"/>
    <property type="match status" value="1"/>
</dbReference>
<keyword evidence="3 5" id="KW-0732">Signal</keyword>
<evidence type="ECO:0000256" key="3">
    <source>
        <dbReference type="ARBA" id="ARBA00022729"/>
    </source>
</evidence>
<gene>
    <name evidence="6" type="ORF">DES52_12431</name>
</gene>
<keyword evidence="4" id="KW-0500">Molybdenum</keyword>
<comment type="caution">
    <text evidence="6">The sequence shown here is derived from an EMBL/GenBank/DDBJ whole genome shotgun (WGS) entry which is preliminary data.</text>
</comment>
<evidence type="ECO:0000256" key="5">
    <source>
        <dbReference type="SAM" id="SignalP"/>
    </source>
</evidence>
<organism evidence="6 7">
    <name type="scientific">Deinococcus yavapaiensis KR-236</name>
    <dbReference type="NCBI Taxonomy" id="694435"/>
    <lineage>
        <taxon>Bacteria</taxon>
        <taxon>Thermotogati</taxon>
        <taxon>Deinococcota</taxon>
        <taxon>Deinococci</taxon>
        <taxon>Deinococcales</taxon>
        <taxon>Deinococcaceae</taxon>
        <taxon>Deinococcus</taxon>
    </lineage>
</organism>
<protein>
    <submittedName>
        <fullName evidence="6">Molybdate transport system substrate-binding protein</fullName>
    </submittedName>
</protein>
<dbReference type="EMBL" id="QJSX01000024">
    <property type="protein sequence ID" value="PYE49395.1"/>
    <property type="molecule type" value="Genomic_DNA"/>
</dbReference>
<dbReference type="Proteomes" id="UP000248326">
    <property type="component" value="Unassembled WGS sequence"/>
</dbReference>
<name>A0A318S3Q5_9DEIO</name>
<dbReference type="GO" id="GO:0015689">
    <property type="term" value="P:molybdate ion transport"/>
    <property type="evidence" value="ECO:0007669"/>
    <property type="project" value="InterPro"/>
</dbReference>
<evidence type="ECO:0000256" key="1">
    <source>
        <dbReference type="ARBA" id="ARBA00009175"/>
    </source>
</evidence>
<dbReference type="NCBIfam" id="TIGR01256">
    <property type="entry name" value="modA"/>
    <property type="match status" value="1"/>
</dbReference>
<keyword evidence="7" id="KW-1185">Reference proteome</keyword>
<dbReference type="PANTHER" id="PTHR30632:SF0">
    <property type="entry name" value="SULFATE-BINDING PROTEIN"/>
    <property type="match status" value="1"/>
</dbReference>
<keyword evidence="2 4" id="KW-0479">Metal-binding</keyword>
<evidence type="ECO:0000256" key="4">
    <source>
        <dbReference type="PIRSR" id="PIRSR004846-1"/>
    </source>
</evidence>
<feature type="binding site" evidence="4">
    <location>
        <position position="189"/>
    </location>
    <ligand>
        <name>molybdate</name>
        <dbReference type="ChEBI" id="CHEBI:36264"/>
    </ligand>
</feature>
<feature type="binding site" evidence="4">
    <location>
        <position position="171"/>
    </location>
    <ligand>
        <name>molybdate</name>
        <dbReference type="ChEBI" id="CHEBI:36264"/>
    </ligand>
</feature>
<dbReference type="SUPFAM" id="SSF53850">
    <property type="entry name" value="Periplasmic binding protein-like II"/>
    <property type="match status" value="1"/>
</dbReference>
<evidence type="ECO:0000256" key="2">
    <source>
        <dbReference type="ARBA" id="ARBA00022723"/>
    </source>
</evidence>
<reference evidence="6 7" key="1">
    <citation type="submission" date="2018-06" db="EMBL/GenBank/DDBJ databases">
        <title>Genomic Encyclopedia of Type Strains, Phase IV (KMG-IV): sequencing the most valuable type-strain genomes for metagenomic binning, comparative biology and taxonomic classification.</title>
        <authorList>
            <person name="Goeker M."/>
        </authorList>
    </citation>
    <scope>NUCLEOTIDE SEQUENCE [LARGE SCALE GENOMIC DNA]</scope>
    <source>
        <strain evidence="6 7">DSM 18048</strain>
    </source>
</reference>
<dbReference type="CDD" id="cd13538">
    <property type="entry name" value="PBP2_ModA_like_1"/>
    <property type="match status" value="1"/>
</dbReference>
<dbReference type="PIRSF" id="PIRSF004846">
    <property type="entry name" value="ModA"/>
    <property type="match status" value="1"/>
</dbReference>
<dbReference type="Gene3D" id="3.40.190.10">
    <property type="entry name" value="Periplasmic binding protein-like II"/>
    <property type="match status" value="2"/>
</dbReference>
<dbReference type="GO" id="GO:0030973">
    <property type="term" value="F:molybdate ion binding"/>
    <property type="evidence" value="ECO:0007669"/>
    <property type="project" value="TreeGrafter"/>
</dbReference>
<dbReference type="InterPro" id="IPR005950">
    <property type="entry name" value="ModA"/>
</dbReference>
<evidence type="ECO:0000313" key="7">
    <source>
        <dbReference type="Proteomes" id="UP000248326"/>
    </source>
</evidence>
<feature type="chain" id="PRO_5016237793" evidence="5">
    <location>
        <begin position="22"/>
        <end position="252"/>
    </location>
</feature>
<dbReference type="InterPro" id="IPR050682">
    <property type="entry name" value="ModA/WtpA"/>
</dbReference>
<sequence>MTKTLLFAFLAVPSLCSAALAENVTVFAASSLTDAFGELGKAFDAKTGHTTSFQFAGSQVLRTQLENGARADVFASANTAQFGPLVKSGMLNAGEIFARNRLVIITPRGASKVKTLKDLARPGVKIVFAAANVPVGSYTRQVLDTMSQDRAYGADFARRVLANAVSEEPNVRQVGLKVQLGEADAAFVYTTDVTPTLRAAVTTIGVPTRFNPPIAYPIGTTRNASAAARAFVSFVTSGEGQRILRKWGFLAP</sequence>
<dbReference type="RefSeq" id="WP_110888734.1">
    <property type="nucleotide sequence ID" value="NZ_QJSX01000024.1"/>
</dbReference>
<comment type="similarity">
    <text evidence="1">Belongs to the bacterial solute-binding protein ModA family.</text>
</comment>
<feature type="binding site" evidence="4">
    <location>
        <position position="58"/>
    </location>
    <ligand>
        <name>molybdate</name>
        <dbReference type="ChEBI" id="CHEBI:36264"/>
    </ligand>
</feature>